<feature type="domain" description="C2H2-type" evidence="8">
    <location>
        <begin position="106"/>
        <end position="133"/>
    </location>
</feature>
<evidence type="ECO:0000256" key="6">
    <source>
        <dbReference type="ARBA" id="ARBA00023242"/>
    </source>
</evidence>
<dbReference type="Gene3D" id="3.30.160.60">
    <property type="entry name" value="Classic Zinc Finger"/>
    <property type="match status" value="5"/>
</dbReference>
<keyword evidence="5" id="KW-0862">Zinc</keyword>
<dbReference type="InterPro" id="IPR056438">
    <property type="entry name" value="Znf-C2H2_CTCF"/>
</dbReference>
<evidence type="ECO:0000256" key="5">
    <source>
        <dbReference type="ARBA" id="ARBA00022833"/>
    </source>
</evidence>
<keyword evidence="10" id="KW-1185">Reference proteome</keyword>
<feature type="domain" description="C2H2-type" evidence="8">
    <location>
        <begin position="163"/>
        <end position="190"/>
    </location>
</feature>
<dbReference type="SMART" id="SM00355">
    <property type="entry name" value="ZnF_C2H2"/>
    <property type="match status" value="6"/>
</dbReference>
<dbReference type="GO" id="GO:0008270">
    <property type="term" value="F:zinc ion binding"/>
    <property type="evidence" value="ECO:0007669"/>
    <property type="project" value="UniProtKB-KW"/>
</dbReference>
<evidence type="ECO:0000256" key="2">
    <source>
        <dbReference type="ARBA" id="ARBA00022723"/>
    </source>
</evidence>
<protein>
    <recommendedName>
        <fullName evidence="8">C2H2-type domain-containing protein</fullName>
    </recommendedName>
</protein>
<evidence type="ECO:0000313" key="10">
    <source>
        <dbReference type="Proteomes" id="UP001314205"/>
    </source>
</evidence>
<evidence type="ECO:0000313" key="9">
    <source>
        <dbReference type="EMBL" id="CAK1591487.1"/>
    </source>
</evidence>
<dbReference type="InterPro" id="IPR013087">
    <property type="entry name" value="Znf_C2H2_type"/>
</dbReference>
<dbReference type="EMBL" id="CAVLGL010000087">
    <property type="protein sequence ID" value="CAK1591487.1"/>
    <property type="molecule type" value="Genomic_DNA"/>
</dbReference>
<keyword evidence="4 7" id="KW-0863">Zinc-finger</keyword>
<feature type="domain" description="C2H2-type" evidence="8">
    <location>
        <begin position="27"/>
        <end position="55"/>
    </location>
</feature>
<evidence type="ECO:0000256" key="4">
    <source>
        <dbReference type="ARBA" id="ARBA00022771"/>
    </source>
</evidence>
<evidence type="ECO:0000256" key="1">
    <source>
        <dbReference type="ARBA" id="ARBA00004123"/>
    </source>
</evidence>
<feature type="domain" description="C2H2-type" evidence="8">
    <location>
        <begin position="191"/>
        <end position="218"/>
    </location>
</feature>
<dbReference type="Proteomes" id="UP001314205">
    <property type="component" value="Unassembled WGS sequence"/>
</dbReference>
<dbReference type="SUPFAM" id="SSF57667">
    <property type="entry name" value="beta-beta-alpha zinc fingers"/>
    <property type="match status" value="2"/>
</dbReference>
<dbReference type="GO" id="GO:0043565">
    <property type="term" value="F:sequence-specific DNA binding"/>
    <property type="evidence" value="ECO:0007669"/>
    <property type="project" value="UniProtKB-ARBA"/>
</dbReference>
<evidence type="ECO:0000256" key="3">
    <source>
        <dbReference type="ARBA" id="ARBA00022737"/>
    </source>
</evidence>
<dbReference type="Pfam" id="PF00096">
    <property type="entry name" value="zf-C2H2"/>
    <property type="match status" value="3"/>
</dbReference>
<reference evidence="9 10" key="1">
    <citation type="submission" date="2023-11" db="EMBL/GenBank/DDBJ databases">
        <authorList>
            <person name="Hedman E."/>
            <person name="Englund M."/>
            <person name="Stromberg M."/>
            <person name="Nyberg Akerstrom W."/>
            <person name="Nylinder S."/>
            <person name="Jareborg N."/>
            <person name="Kallberg Y."/>
            <person name="Kronander E."/>
        </authorList>
    </citation>
    <scope>NUCLEOTIDE SEQUENCE [LARGE SCALE GENOMIC DNA]</scope>
</reference>
<comment type="caution">
    <text evidence="9">The sequence shown here is derived from an EMBL/GenBank/DDBJ whole genome shotgun (WGS) entry which is preliminary data.</text>
</comment>
<dbReference type="GO" id="GO:0045893">
    <property type="term" value="P:positive regulation of DNA-templated transcription"/>
    <property type="evidence" value="ECO:0007669"/>
    <property type="project" value="UniProtKB-ARBA"/>
</dbReference>
<dbReference type="GO" id="GO:0005634">
    <property type="term" value="C:nucleus"/>
    <property type="evidence" value="ECO:0007669"/>
    <property type="project" value="UniProtKB-SubCell"/>
</dbReference>
<keyword evidence="3" id="KW-0677">Repeat</keyword>
<accession>A0AAV1LBM7</accession>
<keyword evidence="2" id="KW-0479">Metal-binding</keyword>
<organism evidence="9 10">
    <name type="scientific">Parnassius mnemosyne</name>
    <name type="common">clouded apollo</name>
    <dbReference type="NCBI Taxonomy" id="213953"/>
    <lineage>
        <taxon>Eukaryota</taxon>
        <taxon>Metazoa</taxon>
        <taxon>Ecdysozoa</taxon>
        <taxon>Arthropoda</taxon>
        <taxon>Hexapoda</taxon>
        <taxon>Insecta</taxon>
        <taxon>Pterygota</taxon>
        <taxon>Neoptera</taxon>
        <taxon>Endopterygota</taxon>
        <taxon>Lepidoptera</taxon>
        <taxon>Glossata</taxon>
        <taxon>Ditrysia</taxon>
        <taxon>Papilionoidea</taxon>
        <taxon>Papilionidae</taxon>
        <taxon>Parnassiinae</taxon>
        <taxon>Parnassini</taxon>
        <taxon>Parnassius</taxon>
        <taxon>Driopa</taxon>
    </lineage>
</organism>
<dbReference type="PROSITE" id="PS50157">
    <property type="entry name" value="ZINC_FINGER_C2H2_2"/>
    <property type="match status" value="5"/>
</dbReference>
<gene>
    <name evidence="9" type="ORF">PARMNEM_LOCUS11716</name>
</gene>
<keyword evidence="6" id="KW-0539">Nucleus</keyword>
<dbReference type="PANTHER" id="PTHR24379">
    <property type="entry name" value="KRAB AND ZINC FINGER DOMAIN-CONTAINING"/>
    <property type="match status" value="1"/>
</dbReference>
<sequence>MKTKILKQKNVNILKKKISGTSNKYIFECDGCSKKFSTKDILAKHISYSHKSQNNSDTTAVGTQVEQIPVPQLKEIFNCDICEFKSSQKRCYILAHLKAHVAKQMYCCNNCEYKCIKKSKLQTHVKIHTGEKPFSCNICEYRCIRKSNLQAHNMKIHTGEKHFSLNICKHRFISKCDLKRHMEIHTGEKPFSCNICEYSFITKSRLQTHENTYRRKTFFV</sequence>
<dbReference type="Pfam" id="PF23611">
    <property type="entry name" value="zf-C2H2_16"/>
    <property type="match status" value="1"/>
</dbReference>
<proteinExistence type="predicted"/>
<dbReference type="PROSITE" id="PS00028">
    <property type="entry name" value="ZINC_FINGER_C2H2_1"/>
    <property type="match status" value="3"/>
</dbReference>
<dbReference type="AlphaFoldDB" id="A0AAV1LBM7"/>
<dbReference type="FunFam" id="3.30.160.60:FF:001732">
    <property type="entry name" value="Zgc:162936"/>
    <property type="match status" value="2"/>
</dbReference>
<feature type="domain" description="C2H2-type" evidence="8">
    <location>
        <begin position="134"/>
        <end position="162"/>
    </location>
</feature>
<dbReference type="GO" id="GO:0005694">
    <property type="term" value="C:chromosome"/>
    <property type="evidence" value="ECO:0007669"/>
    <property type="project" value="UniProtKB-ARBA"/>
</dbReference>
<dbReference type="PANTHER" id="PTHR24379:SF121">
    <property type="entry name" value="C2H2-TYPE DOMAIN-CONTAINING PROTEIN"/>
    <property type="match status" value="1"/>
</dbReference>
<evidence type="ECO:0000259" key="8">
    <source>
        <dbReference type="PROSITE" id="PS50157"/>
    </source>
</evidence>
<dbReference type="InterPro" id="IPR036236">
    <property type="entry name" value="Znf_C2H2_sf"/>
</dbReference>
<evidence type="ECO:0000256" key="7">
    <source>
        <dbReference type="PROSITE-ProRule" id="PRU00042"/>
    </source>
</evidence>
<name>A0AAV1LBM7_9NEOP</name>
<comment type="subcellular location">
    <subcellularLocation>
        <location evidence="1">Nucleus</location>
    </subcellularLocation>
</comment>